<gene>
    <name evidence="4" type="ORF">B5807_01424</name>
</gene>
<dbReference type="Proteomes" id="UP000193240">
    <property type="component" value="Unassembled WGS sequence"/>
</dbReference>
<evidence type="ECO:0000259" key="3">
    <source>
        <dbReference type="Pfam" id="PF12051"/>
    </source>
</evidence>
<keyword evidence="2" id="KW-0472">Membrane</keyword>
<evidence type="ECO:0000256" key="2">
    <source>
        <dbReference type="SAM" id="Phobius"/>
    </source>
</evidence>
<dbReference type="EMBL" id="KZ107838">
    <property type="protein sequence ID" value="OSS54866.1"/>
    <property type="molecule type" value="Genomic_DNA"/>
</dbReference>
<feature type="domain" description="DUF3533" evidence="3">
    <location>
        <begin position="147"/>
        <end position="540"/>
    </location>
</feature>
<keyword evidence="2" id="KW-1133">Transmembrane helix</keyword>
<feature type="transmembrane region" description="Helical" evidence="2">
    <location>
        <begin position="391"/>
        <end position="420"/>
    </location>
</feature>
<feature type="transmembrane region" description="Helical" evidence="2">
    <location>
        <begin position="142"/>
        <end position="165"/>
    </location>
</feature>
<feature type="transmembrane region" description="Helical" evidence="2">
    <location>
        <begin position="471"/>
        <end position="489"/>
    </location>
</feature>
<dbReference type="PANTHER" id="PTHR34814:SF1">
    <property type="entry name" value="NITROSOGUANIDINE RESISTANCE PROTEIN SNG1"/>
    <property type="match status" value="1"/>
</dbReference>
<dbReference type="GO" id="GO:0016020">
    <property type="term" value="C:membrane"/>
    <property type="evidence" value="ECO:0007669"/>
    <property type="project" value="TreeGrafter"/>
</dbReference>
<feature type="region of interest" description="Disordered" evidence="1">
    <location>
        <begin position="574"/>
        <end position="602"/>
    </location>
</feature>
<accession>A0A1Y2MFF5</accession>
<dbReference type="AlphaFoldDB" id="A0A1Y2MFF5"/>
<dbReference type="InterPro" id="IPR022703">
    <property type="entry name" value="DUF3533"/>
</dbReference>
<reference evidence="4 5" key="1">
    <citation type="journal article" date="2017" name="Genome Announc.">
        <title>Genome sequence of the saprophytic ascomycete Epicoccum nigrum ICMP 19927 strain isolated from New Zealand.</title>
        <authorList>
            <person name="Fokin M."/>
            <person name="Fleetwood D."/>
            <person name="Weir B.S."/>
            <person name="Villas-Boas S.G."/>
        </authorList>
    </citation>
    <scope>NUCLEOTIDE SEQUENCE [LARGE SCALE GENOMIC DNA]</scope>
    <source>
        <strain evidence="4 5">ICMP 19927</strain>
    </source>
</reference>
<feature type="region of interest" description="Disordered" evidence="1">
    <location>
        <begin position="1"/>
        <end position="50"/>
    </location>
</feature>
<dbReference type="FunCoup" id="A0A1Y2MFF5">
    <property type="interactions" value="23"/>
</dbReference>
<dbReference type="Pfam" id="PF12051">
    <property type="entry name" value="DUF3533"/>
    <property type="match status" value="1"/>
</dbReference>
<feature type="transmembrane region" description="Helical" evidence="2">
    <location>
        <begin position="346"/>
        <end position="370"/>
    </location>
</feature>
<evidence type="ECO:0000256" key="1">
    <source>
        <dbReference type="SAM" id="MobiDB-lite"/>
    </source>
</evidence>
<organism evidence="4 5">
    <name type="scientific">Epicoccum nigrum</name>
    <name type="common">Soil fungus</name>
    <name type="synonym">Epicoccum purpurascens</name>
    <dbReference type="NCBI Taxonomy" id="105696"/>
    <lineage>
        <taxon>Eukaryota</taxon>
        <taxon>Fungi</taxon>
        <taxon>Dikarya</taxon>
        <taxon>Ascomycota</taxon>
        <taxon>Pezizomycotina</taxon>
        <taxon>Dothideomycetes</taxon>
        <taxon>Pleosporomycetidae</taxon>
        <taxon>Pleosporales</taxon>
        <taxon>Pleosporineae</taxon>
        <taxon>Didymellaceae</taxon>
        <taxon>Epicoccum</taxon>
    </lineage>
</organism>
<feature type="region of interest" description="Disordered" evidence="1">
    <location>
        <begin position="62"/>
        <end position="83"/>
    </location>
</feature>
<sequence length="602" mass="67225">MATHPAPNAWEETDKSMKGFPIQSNSSLPPLRISSEPDQSCNISATMPEPTLGCQIAPDYQHYSSESESTDTESEADSPAHEIGDDVFPIEKAETQYSRGITPALSKVNTQRSRASRKQAAQVPVGFWHWKMAGARVHVLSLWLRTNLILAAAILIIFSLFWGAVFRQNDNVKNLEIIVVDFDGQKAPYTEPNPFVGPFIVQAINDMTAKGGIIPTYTSRQPVDFNHEPLNVREAVYNMKAWAAVVINPNATALLTHALKQGNATYDPAGACQLIYNSARDQTTTSSYIVPSLATLQKHVGATFGHSWIQHIRADFQSLRIYESPQALSPGIDFTSYDLRPFGPPIAAPAVSIGLIYLIIISFFSFTFFLPIHMKYLSPKGHPPLLFRHLIAWRYVATVGSYCILSLFYSFVSLAFLIPMSNQPASHVWPAKNANAYGQATYVVYWMINWAGMTAFGLASENMAMLLGTPWTALWLIFWVISNVATGFYELDLAPSFYRWGYAYPMHNLVELTRSTLFDLTQSHVGRNWGVLLAWVAVDTLLFPACCYYMRWNTARVKRKAAQKEAAWHAKMEKERESPCLTARVTTRGSRPDGARTKDGEA</sequence>
<feature type="transmembrane region" description="Helical" evidence="2">
    <location>
        <begin position="440"/>
        <end position="459"/>
    </location>
</feature>
<dbReference type="InParanoid" id="A0A1Y2MFF5"/>
<keyword evidence="2" id="KW-0812">Transmembrane</keyword>
<dbReference type="STRING" id="105696.A0A1Y2MFF5"/>
<feature type="transmembrane region" description="Helical" evidence="2">
    <location>
        <begin position="529"/>
        <end position="550"/>
    </location>
</feature>
<proteinExistence type="predicted"/>
<evidence type="ECO:0000313" key="4">
    <source>
        <dbReference type="EMBL" id="OSS54866.1"/>
    </source>
</evidence>
<feature type="compositionally biased region" description="Basic and acidic residues" evidence="1">
    <location>
        <begin position="590"/>
        <end position="602"/>
    </location>
</feature>
<dbReference type="OMA" id="RDYNAVN"/>
<dbReference type="InterPro" id="IPR053001">
    <property type="entry name" value="MNNG_permease-like"/>
</dbReference>
<protein>
    <recommendedName>
        <fullName evidence="3">DUF3533 domain-containing protein</fullName>
    </recommendedName>
</protein>
<dbReference type="PANTHER" id="PTHR34814">
    <property type="entry name" value="NITROSOGUANIDINE RESISTANCE PROTEIN SNG1"/>
    <property type="match status" value="1"/>
</dbReference>
<evidence type="ECO:0000313" key="5">
    <source>
        <dbReference type="Proteomes" id="UP000193240"/>
    </source>
</evidence>
<keyword evidence="5" id="KW-1185">Reference proteome</keyword>
<name>A0A1Y2MFF5_EPING</name>
<feature type="compositionally biased region" description="Polar residues" evidence="1">
    <location>
        <begin position="36"/>
        <end position="45"/>
    </location>
</feature>